<accession>A0ABZ2V879</accession>
<dbReference type="InterPro" id="IPR007372">
    <property type="entry name" value="Lipid/polyisoprenoid-bd_YceI"/>
</dbReference>
<proteinExistence type="predicted"/>
<keyword evidence="4" id="KW-1185">Reference proteome</keyword>
<feature type="signal peptide" evidence="1">
    <location>
        <begin position="1"/>
        <end position="24"/>
    </location>
</feature>
<dbReference type="SMART" id="SM00867">
    <property type="entry name" value="YceI"/>
    <property type="match status" value="1"/>
</dbReference>
<feature type="chain" id="PRO_5045978001" evidence="1">
    <location>
        <begin position="25"/>
        <end position="182"/>
    </location>
</feature>
<dbReference type="InterPro" id="IPR036761">
    <property type="entry name" value="TTHA0802/YceI-like_sf"/>
</dbReference>
<dbReference type="Proteomes" id="UP001440612">
    <property type="component" value="Chromosome"/>
</dbReference>
<name>A0ABZ2V879_9RHOB</name>
<evidence type="ECO:0000259" key="2">
    <source>
        <dbReference type="SMART" id="SM00867"/>
    </source>
</evidence>
<dbReference type="SUPFAM" id="SSF101874">
    <property type="entry name" value="YceI-like"/>
    <property type="match status" value="1"/>
</dbReference>
<dbReference type="Pfam" id="PF04264">
    <property type="entry name" value="YceI"/>
    <property type="match status" value="1"/>
</dbReference>
<dbReference type="EMBL" id="CP150951">
    <property type="protein sequence ID" value="WZC49450.1"/>
    <property type="molecule type" value="Genomic_DNA"/>
</dbReference>
<sequence>MKLITHIGAFWLLASSAAAQTTWAVDHDSSALSFGIEIGGAEAFGRFDGWSAEIIYDEQAPQDAQVAVTIDMTTARIDNAQAAQALLSPTWLDVSGFPEARFDGSGFASIQDGDLKMDGDLALKGVTMLVPLVGQITIDGTTASARFEATLTRSEFGVGDANPAIAPTVNIVATVNALKIDY</sequence>
<organism evidence="3 4">
    <name type="scientific">Yoonia phaeophyticola</name>
    <dbReference type="NCBI Taxonomy" id="3137369"/>
    <lineage>
        <taxon>Bacteria</taxon>
        <taxon>Pseudomonadati</taxon>
        <taxon>Pseudomonadota</taxon>
        <taxon>Alphaproteobacteria</taxon>
        <taxon>Rhodobacterales</taxon>
        <taxon>Paracoccaceae</taxon>
        <taxon>Yoonia</taxon>
    </lineage>
</organism>
<gene>
    <name evidence="3" type="ORF">AABB29_01970</name>
</gene>
<keyword evidence="1" id="KW-0732">Signal</keyword>
<dbReference type="PANTHER" id="PTHR34406">
    <property type="entry name" value="PROTEIN YCEI"/>
    <property type="match status" value="1"/>
</dbReference>
<feature type="domain" description="Lipid/polyisoprenoid-binding YceI-like" evidence="2">
    <location>
        <begin position="22"/>
        <end position="178"/>
    </location>
</feature>
<dbReference type="PANTHER" id="PTHR34406:SF1">
    <property type="entry name" value="PROTEIN YCEI"/>
    <property type="match status" value="1"/>
</dbReference>
<reference evidence="4" key="1">
    <citation type="submission" date="2024-04" db="EMBL/GenBank/DDBJ databases">
        <title>Phylogenomic analyses of a clade within the roseobacter group suggest taxonomic reassignments of species of the genera Aestuariivita, Citreicella, Loktanella, Nautella, Pelagibaca, Ruegeria, Thalassobius, Thiobacimonas and Tropicibacter, and the proposal o.</title>
        <authorList>
            <person name="Jeon C.O."/>
        </authorList>
    </citation>
    <scope>NUCLEOTIDE SEQUENCE [LARGE SCALE GENOMIC DNA]</scope>
    <source>
        <strain evidence="4">BS5-3</strain>
    </source>
</reference>
<evidence type="ECO:0000313" key="3">
    <source>
        <dbReference type="EMBL" id="WZC49450.1"/>
    </source>
</evidence>
<evidence type="ECO:0000256" key="1">
    <source>
        <dbReference type="SAM" id="SignalP"/>
    </source>
</evidence>
<evidence type="ECO:0000313" key="4">
    <source>
        <dbReference type="Proteomes" id="UP001440612"/>
    </source>
</evidence>
<dbReference type="Gene3D" id="2.40.128.110">
    <property type="entry name" value="Lipid/polyisoprenoid-binding, YceI-like"/>
    <property type="match status" value="1"/>
</dbReference>
<protein>
    <submittedName>
        <fullName evidence="3">YceI family protein</fullName>
    </submittedName>
</protein>
<dbReference type="RefSeq" id="WP_341367560.1">
    <property type="nucleotide sequence ID" value="NZ_CP150951.2"/>
</dbReference>